<keyword evidence="1 4" id="KW-0378">Hydrolase</keyword>
<dbReference type="InterPro" id="IPR000673">
    <property type="entry name" value="Sig_transdc_resp-reg_Me-estase"/>
</dbReference>
<gene>
    <name evidence="6" type="primary">cheB</name>
    <name evidence="6" type="ORF">MMAGJ_09240</name>
</gene>
<organism evidence="6 7">
    <name type="scientific">Mycolicibacterium mageritense</name>
    <name type="common">Mycobacterium mageritense</name>
    <dbReference type="NCBI Taxonomy" id="53462"/>
    <lineage>
        <taxon>Bacteria</taxon>
        <taxon>Bacillati</taxon>
        <taxon>Actinomycetota</taxon>
        <taxon>Actinomycetes</taxon>
        <taxon>Mycobacteriales</taxon>
        <taxon>Mycobacteriaceae</taxon>
        <taxon>Mycolicibacterium</taxon>
    </lineage>
</organism>
<keyword evidence="7" id="KW-1185">Reference proteome</keyword>
<dbReference type="InterPro" id="IPR035909">
    <property type="entry name" value="CheB_C"/>
</dbReference>
<dbReference type="RefSeq" id="WP_036433921.1">
    <property type="nucleotide sequence ID" value="NZ_AP022567.1"/>
</dbReference>
<sequence length="334" mass="34941">MTYTDEPLGVVAVGASAGGVEALTQLASGLSTDLSYAVLVTLHMPANAPSVLARILDRAGPLPAKAAEDGESLEPATIYVAVPDHHLLVHDHRTRLAEGPTENGHRPAINALFRSAALAFGPRAIGVLLSGVLDDGVLGLGAIRSRGGVTIAQTPSDALFPAMPGNAVQAGVIDHQADADNIGALLEKLTGRAIEESDMEPDAAMELENRIAMAKRFSTDFDSEALGPPSGYVCPDCNGSLAAVGEGNFRCRVGHAWTAEALLHARDKEVEGALWVALRSLQEKAKLSRRLAEKAGPGQMADRYVQVADEAEHAASVLGERLSTANRRSEDRGG</sequence>
<evidence type="ECO:0000256" key="1">
    <source>
        <dbReference type="ARBA" id="ARBA00022801"/>
    </source>
</evidence>
<dbReference type="PANTHER" id="PTHR42872:SF6">
    <property type="entry name" value="PROTEIN-GLUTAMATE METHYLESTERASE_PROTEIN-GLUTAMINE GLUTAMINASE"/>
    <property type="match status" value="1"/>
</dbReference>
<dbReference type="CDD" id="cd16433">
    <property type="entry name" value="CheB"/>
    <property type="match status" value="1"/>
</dbReference>
<dbReference type="EC" id="3.1.1.61" evidence="2"/>
<dbReference type="SUPFAM" id="SSF52738">
    <property type="entry name" value="Methylesterase CheB, C-terminal domain"/>
    <property type="match status" value="1"/>
</dbReference>
<dbReference type="Gene3D" id="3.40.50.180">
    <property type="entry name" value="Methylesterase CheB, C-terminal domain"/>
    <property type="match status" value="1"/>
</dbReference>
<proteinExistence type="predicted"/>
<evidence type="ECO:0000313" key="7">
    <source>
        <dbReference type="Proteomes" id="UP000465622"/>
    </source>
</evidence>
<dbReference type="PROSITE" id="PS50122">
    <property type="entry name" value="CHEB"/>
    <property type="match status" value="1"/>
</dbReference>
<feature type="active site" evidence="4">
    <location>
        <position position="135"/>
    </location>
</feature>
<accession>A0ABN5Y091</accession>
<dbReference type="InterPro" id="IPR011247">
    <property type="entry name" value="Chemotax_prot-Glu_Me-esterase"/>
</dbReference>
<feature type="active site" evidence="4">
    <location>
        <position position="16"/>
    </location>
</feature>
<dbReference type="Pfam" id="PF01339">
    <property type="entry name" value="CheB_methylest"/>
    <property type="match status" value="1"/>
</dbReference>
<protein>
    <recommendedName>
        <fullName evidence="2">protein-glutamate methylesterase</fullName>
        <ecNumber evidence="2">3.1.1.61</ecNumber>
    </recommendedName>
</protein>
<dbReference type="Proteomes" id="UP000465622">
    <property type="component" value="Chromosome"/>
</dbReference>
<dbReference type="PIRSF" id="PIRSF036461">
    <property type="entry name" value="Chmtx_methlestr"/>
    <property type="match status" value="1"/>
</dbReference>
<dbReference type="EMBL" id="AP022567">
    <property type="protein sequence ID" value="BBX31642.1"/>
    <property type="molecule type" value="Genomic_DNA"/>
</dbReference>
<evidence type="ECO:0000259" key="5">
    <source>
        <dbReference type="PROSITE" id="PS50122"/>
    </source>
</evidence>
<evidence type="ECO:0000256" key="4">
    <source>
        <dbReference type="PROSITE-ProRule" id="PRU00050"/>
    </source>
</evidence>
<name>A0ABN5Y091_MYCME</name>
<evidence type="ECO:0000256" key="2">
    <source>
        <dbReference type="ARBA" id="ARBA00039140"/>
    </source>
</evidence>
<evidence type="ECO:0000256" key="3">
    <source>
        <dbReference type="ARBA" id="ARBA00048267"/>
    </source>
</evidence>
<feature type="domain" description="CheB-type methylesterase" evidence="5">
    <location>
        <begin position="7"/>
        <end position="186"/>
    </location>
</feature>
<reference evidence="6 7" key="1">
    <citation type="journal article" date="2019" name="Emerg. Microbes Infect.">
        <title>Comprehensive subspecies identification of 175 nontuberculous mycobacteria species based on 7547 genomic profiles.</title>
        <authorList>
            <person name="Matsumoto Y."/>
            <person name="Kinjo T."/>
            <person name="Motooka D."/>
            <person name="Nabeya D."/>
            <person name="Jung N."/>
            <person name="Uechi K."/>
            <person name="Horii T."/>
            <person name="Iida T."/>
            <person name="Fujita J."/>
            <person name="Nakamura S."/>
        </authorList>
    </citation>
    <scope>NUCLEOTIDE SEQUENCE [LARGE SCALE GENOMIC DNA]</scope>
    <source>
        <strain evidence="6 7">JCM 12375</strain>
    </source>
</reference>
<feature type="active site" evidence="4">
    <location>
        <position position="43"/>
    </location>
</feature>
<comment type="catalytic activity">
    <reaction evidence="3">
        <text>[protein]-L-glutamate 5-O-methyl ester + H2O = L-glutamyl-[protein] + methanol + H(+)</text>
        <dbReference type="Rhea" id="RHEA:23236"/>
        <dbReference type="Rhea" id="RHEA-COMP:10208"/>
        <dbReference type="Rhea" id="RHEA-COMP:10311"/>
        <dbReference type="ChEBI" id="CHEBI:15377"/>
        <dbReference type="ChEBI" id="CHEBI:15378"/>
        <dbReference type="ChEBI" id="CHEBI:17790"/>
        <dbReference type="ChEBI" id="CHEBI:29973"/>
        <dbReference type="ChEBI" id="CHEBI:82795"/>
        <dbReference type="EC" id="3.1.1.61"/>
    </reaction>
</comment>
<keyword evidence="4" id="KW-0145">Chemotaxis</keyword>
<dbReference type="PANTHER" id="PTHR42872">
    <property type="entry name" value="PROTEIN-GLUTAMATE METHYLESTERASE/PROTEIN-GLUTAMINE GLUTAMINASE"/>
    <property type="match status" value="1"/>
</dbReference>
<evidence type="ECO:0000313" key="6">
    <source>
        <dbReference type="EMBL" id="BBX31642.1"/>
    </source>
</evidence>